<feature type="transmembrane region" description="Helical" evidence="1">
    <location>
        <begin position="20"/>
        <end position="40"/>
    </location>
</feature>
<organism evidence="2 3">
    <name type="scientific">Dreissena polymorpha</name>
    <name type="common">Zebra mussel</name>
    <name type="synonym">Mytilus polymorpha</name>
    <dbReference type="NCBI Taxonomy" id="45954"/>
    <lineage>
        <taxon>Eukaryota</taxon>
        <taxon>Metazoa</taxon>
        <taxon>Spiralia</taxon>
        <taxon>Lophotrochozoa</taxon>
        <taxon>Mollusca</taxon>
        <taxon>Bivalvia</taxon>
        <taxon>Autobranchia</taxon>
        <taxon>Heteroconchia</taxon>
        <taxon>Euheterodonta</taxon>
        <taxon>Imparidentia</taxon>
        <taxon>Neoheterodontei</taxon>
        <taxon>Myida</taxon>
        <taxon>Dreissenoidea</taxon>
        <taxon>Dreissenidae</taxon>
        <taxon>Dreissena</taxon>
    </lineage>
</organism>
<proteinExistence type="predicted"/>
<dbReference type="Proteomes" id="UP000828390">
    <property type="component" value="Unassembled WGS sequence"/>
</dbReference>
<dbReference type="EMBL" id="JAIWYP010000006">
    <property type="protein sequence ID" value="KAH3806781.1"/>
    <property type="molecule type" value="Genomic_DNA"/>
</dbReference>
<name>A0A9D4JBB3_DREPO</name>
<evidence type="ECO:0000256" key="1">
    <source>
        <dbReference type="SAM" id="Phobius"/>
    </source>
</evidence>
<keyword evidence="1" id="KW-0472">Membrane</keyword>
<protein>
    <submittedName>
        <fullName evidence="2">Uncharacterized protein</fullName>
    </submittedName>
</protein>
<dbReference type="InterPro" id="IPR051223">
    <property type="entry name" value="Polycystin"/>
</dbReference>
<accession>A0A9D4JBB3</accession>
<dbReference type="PANTHER" id="PTHR10877:SF150">
    <property type="entry name" value="REJ DOMAIN-CONTAINING PROTEIN"/>
    <property type="match status" value="1"/>
</dbReference>
<evidence type="ECO:0000313" key="2">
    <source>
        <dbReference type="EMBL" id="KAH3806781.1"/>
    </source>
</evidence>
<evidence type="ECO:0000313" key="3">
    <source>
        <dbReference type="Proteomes" id="UP000828390"/>
    </source>
</evidence>
<sequence length="85" mass="9395">MWVSIAYRPQTSNFTRSQRVSCALAFIMLSMIANAMFFGAEGKDGDIEDGADIQIGPFRFSLKQVCTVELFLLLEGEGTYIDCTG</sequence>
<gene>
    <name evidence="2" type="ORF">DPMN_135108</name>
</gene>
<dbReference type="GO" id="GO:0005262">
    <property type="term" value="F:calcium channel activity"/>
    <property type="evidence" value="ECO:0007669"/>
    <property type="project" value="TreeGrafter"/>
</dbReference>
<dbReference type="GO" id="GO:0050982">
    <property type="term" value="P:detection of mechanical stimulus"/>
    <property type="evidence" value="ECO:0007669"/>
    <property type="project" value="TreeGrafter"/>
</dbReference>
<reference evidence="2" key="1">
    <citation type="journal article" date="2019" name="bioRxiv">
        <title>The Genome of the Zebra Mussel, Dreissena polymorpha: A Resource for Invasive Species Research.</title>
        <authorList>
            <person name="McCartney M.A."/>
            <person name="Auch B."/>
            <person name="Kono T."/>
            <person name="Mallez S."/>
            <person name="Zhang Y."/>
            <person name="Obille A."/>
            <person name="Becker A."/>
            <person name="Abrahante J.E."/>
            <person name="Garbe J."/>
            <person name="Badalamenti J.P."/>
            <person name="Herman A."/>
            <person name="Mangelson H."/>
            <person name="Liachko I."/>
            <person name="Sullivan S."/>
            <person name="Sone E.D."/>
            <person name="Koren S."/>
            <person name="Silverstein K.A.T."/>
            <person name="Beckman K.B."/>
            <person name="Gohl D.M."/>
        </authorList>
    </citation>
    <scope>NUCLEOTIDE SEQUENCE</scope>
    <source>
        <strain evidence="2">Duluth1</strain>
        <tissue evidence="2">Whole animal</tissue>
    </source>
</reference>
<keyword evidence="1" id="KW-0812">Transmembrane</keyword>
<dbReference type="PANTHER" id="PTHR10877">
    <property type="entry name" value="POLYCYSTIN FAMILY MEMBER"/>
    <property type="match status" value="1"/>
</dbReference>
<comment type="caution">
    <text evidence="2">The sequence shown here is derived from an EMBL/GenBank/DDBJ whole genome shotgun (WGS) entry which is preliminary data.</text>
</comment>
<keyword evidence="3" id="KW-1185">Reference proteome</keyword>
<dbReference type="GO" id="GO:0016020">
    <property type="term" value="C:membrane"/>
    <property type="evidence" value="ECO:0007669"/>
    <property type="project" value="TreeGrafter"/>
</dbReference>
<keyword evidence="1" id="KW-1133">Transmembrane helix</keyword>
<reference evidence="2" key="2">
    <citation type="submission" date="2020-11" db="EMBL/GenBank/DDBJ databases">
        <authorList>
            <person name="McCartney M.A."/>
            <person name="Auch B."/>
            <person name="Kono T."/>
            <person name="Mallez S."/>
            <person name="Becker A."/>
            <person name="Gohl D.M."/>
            <person name="Silverstein K.A.T."/>
            <person name="Koren S."/>
            <person name="Bechman K.B."/>
            <person name="Herman A."/>
            <person name="Abrahante J.E."/>
            <person name="Garbe J."/>
        </authorList>
    </citation>
    <scope>NUCLEOTIDE SEQUENCE</scope>
    <source>
        <strain evidence="2">Duluth1</strain>
        <tissue evidence="2">Whole animal</tissue>
    </source>
</reference>
<dbReference type="AlphaFoldDB" id="A0A9D4JBB3"/>